<comment type="caution">
    <text evidence="1">The sequence shown here is derived from an EMBL/GenBank/DDBJ whole genome shotgun (WGS) entry which is preliminary data.</text>
</comment>
<name>A0AAE3XSY2_9BACT</name>
<sequence>MKQRILIVIGIILLLSACNQADKKLLGTSSLKVGYVDNMLLLEKYRATIVEYQDLKVFKEKQVATLDSLMKLVNLEDNPVEAEMKMKNFNHQKSILMDKENEIVQMIERKAWNKINQDLKEFGDLEGYSYILGAMGNGSLMYASKTEDITMDVLEYSNKKSHE</sequence>
<proteinExistence type="predicted"/>
<dbReference type="SUPFAM" id="SSF111384">
    <property type="entry name" value="OmpH-like"/>
    <property type="match status" value="1"/>
</dbReference>
<evidence type="ECO:0000313" key="2">
    <source>
        <dbReference type="Proteomes" id="UP001185092"/>
    </source>
</evidence>
<dbReference type="SMART" id="SM00935">
    <property type="entry name" value="OmpH"/>
    <property type="match status" value="1"/>
</dbReference>
<dbReference type="AlphaFoldDB" id="A0AAE3XSY2"/>
<dbReference type="Gene3D" id="3.30.910.20">
    <property type="entry name" value="Skp domain"/>
    <property type="match status" value="1"/>
</dbReference>
<dbReference type="RefSeq" id="WP_309943314.1">
    <property type="nucleotide sequence ID" value="NZ_AP025307.1"/>
</dbReference>
<dbReference type="EMBL" id="JAVDQD010000016">
    <property type="protein sequence ID" value="MDR6242017.1"/>
    <property type="molecule type" value="Genomic_DNA"/>
</dbReference>
<protein>
    <submittedName>
        <fullName evidence="1">Outer membrane protein</fullName>
    </submittedName>
</protein>
<dbReference type="InterPro" id="IPR024930">
    <property type="entry name" value="Skp_dom_sf"/>
</dbReference>
<dbReference type="GO" id="GO:0051082">
    <property type="term" value="F:unfolded protein binding"/>
    <property type="evidence" value="ECO:0007669"/>
    <property type="project" value="InterPro"/>
</dbReference>
<dbReference type="PROSITE" id="PS51257">
    <property type="entry name" value="PROKAR_LIPOPROTEIN"/>
    <property type="match status" value="1"/>
</dbReference>
<reference evidence="1" key="1">
    <citation type="submission" date="2023-07" db="EMBL/GenBank/DDBJ databases">
        <title>Genomic Encyclopedia of Type Strains, Phase IV (KMG-IV): sequencing the most valuable type-strain genomes for metagenomic binning, comparative biology and taxonomic classification.</title>
        <authorList>
            <person name="Goeker M."/>
        </authorList>
    </citation>
    <scope>NUCLEOTIDE SEQUENCE</scope>
    <source>
        <strain evidence="1">DSM 26174</strain>
    </source>
</reference>
<keyword evidence="2" id="KW-1185">Reference proteome</keyword>
<accession>A0AAE3XSY2</accession>
<evidence type="ECO:0000313" key="1">
    <source>
        <dbReference type="EMBL" id="MDR6242017.1"/>
    </source>
</evidence>
<organism evidence="1 2">
    <name type="scientific">Aureibacter tunicatorum</name>
    <dbReference type="NCBI Taxonomy" id="866807"/>
    <lineage>
        <taxon>Bacteria</taxon>
        <taxon>Pseudomonadati</taxon>
        <taxon>Bacteroidota</taxon>
        <taxon>Cytophagia</taxon>
        <taxon>Cytophagales</taxon>
        <taxon>Persicobacteraceae</taxon>
        <taxon>Aureibacter</taxon>
    </lineage>
</organism>
<gene>
    <name evidence="1" type="ORF">HNQ88_005104</name>
</gene>
<dbReference type="Proteomes" id="UP001185092">
    <property type="component" value="Unassembled WGS sequence"/>
</dbReference>
<dbReference type="InterPro" id="IPR005632">
    <property type="entry name" value="Chaperone_Skp"/>
</dbReference>